<dbReference type="AlphaFoldDB" id="A0A9P3FWZ6"/>
<organism evidence="1 2">
    <name type="scientific">Phanerochaete sordida</name>
    <dbReference type="NCBI Taxonomy" id="48140"/>
    <lineage>
        <taxon>Eukaryota</taxon>
        <taxon>Fungi</taxon>
        <taxon>Dikarya</taxon>
        <taxon>Basidiomycota</taxon>
        <taxon>Agaricomycotina</taxon>
        <taxon>Agaricomycetes</taxon>
        <taxon>Polyporales</taxon>
        <taxon>Phanerochaetaceae</taxon>
        <taxon>Phanerochaete</taxon>
    </lineage>
</organism>
<dbReference type="Proteomes" id="UP000703269">
    <property type="component" value="Unassembled WGS sequence"/>
</dbReference>
<protein>
    <submittedName>
        <fullName evidence="1">Uncharacterized protein</fullName>
    </submittedName>
</protein>
<keyword evidence="2" id="KW-1185">Reference proteome</keyword>
<evidence type="ECO:0000313" key="2">
    <source>
        <dbReference type="Proteomes" id="UP000703269"/>
    </source>
</evidence>
<name>A0A9P3FWZ6_9APHY</name>
<sequence>MATTPAQKILDARIDAQKNKHVVRDFAKRMSTLEIALRLPLIEGLLKRVECDLEAESELREVMRGFNDGFFG</sequence>
<gene>
    <name evidence="1" type="ORF">PsYK624_002170</name>
</gene>
<comment type="caution">
    <text evidence="1">The sequence shown here is derived from an EMBL/GenBank/DDBJ whole genome shotgun (WGS) entry which is preliminary data.</text>
</comment>
<dbReference type="EMBL" id="BPQB01000001">
    <property type="protein sequence ID" value="GJE84141.1"/>
    <property type="molecule type" value="Genomic_DNA"/>
</dbReference>
<accession>A0A9P3FWZ6</accession>
<reference evidence="1 2" key="1">
    <citation type="submission" date="2021-08" db="EMBL/GenBank/DDBJ databases">
        <title>Draft Genome Sequence of Phanerochaete sordida strain YK-624.</title>
        <authorList>
            <person name="Mori T."/>
            <person name="Dohra H."/>
            <person name="Suzuki T."/>
            <person name="Kawagishi H."/>
            <person name="Hirai H."/>
        </authorList>
    </citation>
    <scope>NUCLEOTIDE SEQUENCE [LARGE SCALE GENOMIC DNA]</scope>
    <source>
        <strain evidence="1 2">YK-624</strain>
    </source>
</reference>
<evidence type="ECO:0000313" key="1">
    <source>
        <dbReference type="EMBL" id="GJE84141.1"/>
    </source>
</evidence>
<proteinExistence type="predicted"/>